<evidence type="ECO:0000256" key="6">
    <source>
        <dbReference type="ARBA" id="ARBA00022967"/>
    </source>
</evidence>
<dbReference type="GO" id="GO:0046677">
    <property type="term" value="P:response to antibiotic"/>
    <property type="evidence" value="ECO:0007669"/>
    <property type="project" value="UniProtKB-KW"/>
</dbReference>
<dbReference type="InterPro" id="IPR050763">
    <property type="entry name" value="ABC_transporter_ATP-binding"/>
</dbReference>
<reference evidence="12 13" key="1">
    <citation type="submission" date="2020-04" db="EMBL/GenBank/DDBJ databases">
        <title>Sequencing and Assembly of C. fimi.</title>
        <authorList>
            <person name="Ramsey A.R."/>
        </authorList>
    </citation>
    <scope>NUCLEOTIDE SEQUENCE [LARGE SCALE GENOMIC DNA]</scope>
    <source>
        <strain evidence="12 13">SB</strain>
    </source>
</reference>
<evidence type="ECO:0000256" key="2">
    <source>
        <dbReference type="ARBA" id="ARBA00022448"/>
    </source>
</evidence>
<dbReference type="SMART" id="SM00382">
    <property type="entry name" value="AAA"/>
    <property type="match status" value="1"/>
</dbReference>
<keyword evidence="5 12" id="KW-0067">ATP-binding</keyword>
<evidence type="ECO:0000256" key="10">
    <source>
        <dbReference type="SAM" id="MobiDB-lite"/>
    </source>
</evidence>
<dbReference type="InterPro" id="IPR005894">
    <property type="entry name" value="DrrA"/>
</dbReference>
<evidence type="ECO:0000256" key="5">
    <source>
        <dbReference type="ARBA" id="ARBA00022840"/>
    </source>
</evidence>
<comment type="caution">
    <text evidence="12">The sequence shown here is derived from an EMBL/GenBank/DDBJ whole genome shotgun (WGS) entry which is preliminary data.</text>
</comment>
<keyword evidence="2" id="KW-0813">Transport</keyword>
<gene>
    <name evidence="12" type="ORF">HIR71_08600</name>
</gene>
<dbReference type="SUPFAM" id="SSF52540">
    <property type="entry name" value="P-loop containing nucleoside triphosphate hydrolases"/>
    <property type="match status" value="1"/>
</dbReference>
<evidence type="ECO:0000256" key="8">
    <source>
        <dbReference type="ARBA" id="ARBA00023251"/>
    </source>
</evidence>
<dbReference type="NCBIfam" id="TIGR01188">
    <property type="entry name" value="drrA"/>
    <property type="match status" value="1"/>
</dbReference>
<dbReference type="PANTHER" id="PTHR42711">
    <property type="entry name" value="ABC TRANSPORTER ATP-BINDING PROTEIN"/>
    <property type="match status" value="1"/>
</dbReference>
<dbReference type="GO" id="GO:1900753">
    <property type="term" value="P:doxorubicin transport"/>
    <property type="evidence" value="ECO:0007669"/>
    <property type="project" value="InterPro"/>
</dbReference>
<evidence type="ECO:0000256" key="7">
    <source>
        <dbReference type="ARBA" id="ARBA00023136"/>
    </source>
</evidence>
<dbReference type="PROSITE" id="PS50893">
    <property type="entry name" value="ABC_TRANSPORTER_2"/>
    <property type="match status" value="1"/>
</dbReference>
<feature type="domain" description="ABC transporter" evidence="11">
    <location>
        <begin position="2"/>
        <end position="241"/>
    </location>
</feature>
<evidence type="ECO:0000256" key="4">
    <source>
        <dbReference type="ARBA" id="ARBA00022741"/>
    </source>
</evidence>
<evidence type="ECO:0000259" key="11">
    <source>
        <dbReference type="PROSITE" id="PS50893"/>
    </source>
</evidence>
<sequence length="365" mass="39329">MIHARGLVQTFTTRQGREKSEVRAVDGVDLDVAEGEVVGFVGPNGAGKTTTLRMLTTLLRPTSGSARVAGYDVVTHSVDVRRRIGYVSQAGGAFSQARAGDEVVDHGMLYGLSRKVVEERGKHLFEQMQLDGLWTRMPKTMSGGQKRRLDIVMGLIHEPTLMFLDEPTTGLDPQARANLWEHIRGLRDRLGTTVFLTTHYLDEADTLSDRIVIIDQGRIVASDTSENLKTQVAGDLVDLELSDAAHVHDTARRLEAITEGRDSQVTIEGTHVRGRVPRAGRAVPGLLRDLDRAGLTLDSVEIHRPTLDDVFLTLTGRSLRDAETTARTGDGTDAPLPTAADAAGSGLTPGVPPASAADAPQGALR</sequence>
<dbReference type="EMBL" id="JABCJJ010000010">
    <property type="protein sequence ID" value="NMR20275.1"/>
    <property type="molecule type" value="Genomic_DNA"/>
</dbReference>
<keyword evidence="6" id="KW-1278">Translocase</keyword>
<keyword evidence="8" id="KW-0046">Antibiotic resistance</keyword>
<name>A0A7Y0LY82_CELFI</name>
<protein>
    <submittedName>
        <fullName evidence="12">ATP-binding cassette domain-containing protein</fullName>
    </submittedName>
</protein>
<dbReference type="RefSeq" id="WP_169324645.1">
    <property type="nucleotide sequence ID" value="NZ_JABCJJ010000010.1"/>
</dbReference>
<dbReference type="GO" id="GO:0005886">
    <property type="term" value="C:plasma membrane"/>
    <property type="evidence" value="ECO:0007669"/>
    <property type="project" value="UniProtKB-SubCell"/>
</dbReference>
<dbReference type="GO" id="GO:0005524">
    <property type="term" value="F:ATP binding"/>
    <property type="evidence" value="ECO:0007669"/>
    <property type="project" value="UniProtKB-KW"/>
</dbReference>
<dbReference type="Gene3D" id="3.40.50.300">
    <property type="entry name" value="P-loop containing nucleotide triphosphate hydrolases"/>
    <property type="match status" value="1"/>
</dbReference>
<keyword evidence="3" id="KW-1003">Cell membrane</keyword>
<keyword evidence="7" id="KW-0472">Membrane</keyword>
<feature type="region of interest" description="Disordered" evidence="10">
    <location>
        <begin position="322"/>
        <end position="365"/>
    </location>
</feature>
<dbReference type="AlphaFoldDB" id="A0A7Y0LY82"/>
<comment type="subcellular location">
    <subcellularLocation>
        <location evidence="1">Cell membrane</location>
        <topology evidence="1">Peripheral membrane protein</topology>
        <orientation evidence="1">Cytoplasmic side</orientation>
    </subcellularLocation>
</comment>
<keyword evidence="4" id="KW-0547">Nucleotide-binding</keyword>
<dbReference type="InterPro" id="IPR003439">
    <property type="entry name" value="ABC_transporter-like_ATP-bd"/>
</dbReference>
<proteinExistence type="inferred from homology"/>
<keyword evidence="13" id="KW-1185">Reference proteome</keyword>
<evidence type="ECO:0000256" key="3">
    <source>
        <dbReference type="ARBA" id="ARBA00022475"/>
    </source>
</evidence>
<dbReference type="GO" id="GO:0016887">
    <property type="term" value="F:ATP hydrolysis activity"/>
    <property type="evidence" value="ECO:0007669"/>
    <property type="project" value="InterPro"/>
</dbReference>
<evidence type="ECO:0000313" key="13">
    <source>
        <dbReference type="Proteomes" id="UP000562124"/>
    </source>
</evidence>
<comment type="similarity">
    <text evidence="9">Belongs to the ABC transporter superfamily. Drug exporter-1 (DrugE1) (TC 3.A.1.105) family.</text>
</comment>
<dbReference type="Proteomes" id="UP000562124">
    <property type="component" value="Unassembled WGS sequence"/>
</dbReference>
<dbReference type="PROSITE" id="PS00211">
    <property type="entry name" value="ABC_TRANSPORTER_1"/>
    <property type="match status" value="1"/>
</dbReference>
<organism evidence="12 13">
    <name type="scientific">Cellulomonas fimi</name>
    <dbReference type="NCBI Taxonomy" id="1708"/>
    <lineage>
        <taxon>Bacteria</taxon>
        <taxon>Bacillati</taxon>
        <taxon>Actinomycetota</taxon>
        <taxon>Actinomycetes</taxon>
        <taxon>Micrococcales</taxon>
        <taxon>Cellulomonadaceae</taxon>
        <taxon>Cellulomonas</taxon>
    </lineage>
</organism>
<feature type="compositionally biased region" description="Low complexity" evidence="10">
    <location>
        <begin position="331"/>
        <end position="344"/>
    </location>
</feature>
<evidence type="ECO:0000256" key="9">
    <source>
        <dbReference type="ARBA" id="ARBA00049985"/>
    </source>
</evidence>
<dbReference type="InterPro" id="IPR017871">
    <property type="entry name" value="ABC_transporter-like_CS"/>
</dbReference>
<dbReference type="InterPro" id="IPR003593">
    <property type="entry name" value="AAA+_ATPase"/>
</dbReference>
<dbReference type="InterPro" id="IPR027417">
    <property type="entry name" value="P-loop_NTPase"/>
</dbReference>
<dbReference type="Pfam" id="PF00005">
    <property type="entry name" value="ABC_tran"/>
    <property type="match status" value="1"/>
</dbReference>
<evidence type="ECO:0000256" key="1">
    <source>
        <dbReference type="ARBA" id="ARBA00004413"/>
    </source>
</evidence>
<accession>A0A7Y0LY82</accession>
<dbReference type="PANTHER" id="PTHR42711:SF19">
    <property type="entry name" value="DOXORUBICIN RESISTANCE ATP-BINDING PROTEIN DRRA"/>
    <property type="match status" value="1"/>
</dbReference>
<evidence type="ECO:0000313" key="12">
    <source>
        <dbReference type="EMBL" id="NMR20275.1"/>
    </source>
</evidence>
<dbReference type="GO" id="GO:0043215">
    <property type="term" value="P:daunorubicin transport"/>
    <property type="evidence" value="ECO:0007669"/>
    <property type="project" value="InterPro"/>
</dbReference>